<feature type="transmembrane region" description="Helical" evidence="1">
    <location>
        <begin position="49"/>
        <end position="69"/>
    </location>
</feature>
<dbReference type="AlphaFoldDB" id="A0A0L0P8J9"/>
<reference evidence="3" key="1">
    <citation type="journal article" date="2015" name="BMC Genomics">
        <title>Draft genome of a commonly misdiagnosed multidrug resistant pathogen Candida auris.</title>
        <authorList>
            <person name="Chatterjee S."/>
            <person name="Alampalli S.V."/>
            <person name="Nageshan R.K."/>
            <person name="Chettiar S.T."/>
            <person name="Joshi S."/>
            <person name="Tatu U.S."/>
        </authorList>
    </citation>
    <scope>NUCLEOTIDE SEQUENCE [LARGE SCALE GENOMIC DNA]</scope>
    <source>
        <strain evidence="3">6684</strain>
    </source>
</reference>
<proteinExistence type="predicted"/>
<evidence type="ECO:0000313" key="3">
    <source>
        <dbReference type="Proteomes" id="UP000037122"/>
    </source>
</evidence>
<dbReference type="VEuPathDB" id="FungiDB:QG37_00026"/>
<protein>
    <submittedName>
        <fullName evidence="2">Uncharacterized protein</fullName>
    </submittedName>
</protein>
<keyword evidence="1" id="KW-1133">Transmembrane helix</keyword>
<keyword evidence="1" id="KW-0472">Membrane</keyword>
<feature type="transmembrane region" description="Helical" evidence="1">
    <location>
        <begin position="20"/>
        <end position="37"/>
    </location>
</feature>
<evidence type="ECO:0000313" key="2">
    <source>
        <dbReference type="EMBL" id="KNE02654.1"/>
    </source>
</evidence>
<accession>A0A0L0P8J9</accession>
<organism evidence="2 3">
    <name type="scientific">Candidozyma auris</name>
    <name type="common">Yeast</name>
    <name type="synonym">Candida auris</name>
    <dbReference type="NCBI Taxonomy" id="498019"/>
    <lineage>
        <taxon>Eukaryota</taxon>
        <taxon>Fungi</taxon>
        <taxon>Dikarya</taxon>
        <taxon>Ascomycota</taxon>
        <taxon>Saccharomycotina</taxon>
        <taxon>Pichiomycetes</taxon>
        <taxon>Metschnikowiaceae</taxon>
        <taxon>Candidozyma</taxon>
    </lineage>
</organism>
<sequence length="119" mass="13651">MEGTKRRGVLLLWSQKHNVGMVLVETLKLIIGLLTLPSWSLKRSPGESYIFFFFFFFSISFPSMTALAYQATLALQQQAPHDVGAAKNGWRCVSRVFSAYWCMRPLTWECLSKAFHNLK</sequence>
<keyword evidence="1" id="KW-0812">Transmembrane</keyword>
<comment type="caution">
    <text evidence="2">The sequence shown here is derived from an EMBL/GenBank/DDBJ whole genome shotgun (WGS) entry which is preliminary data.</text>
</comment>
<name>A0A0L0P8J9_CANAR</name>
<evidence type="ECO:0000256" key="1">
    <source>
        <dbReference type="SAM" id="Phobius"/>
    </source>
</evidence>
<dbReference type="EMBL" id="LGST01000002">
    <property type="protein sequence ID" value="KNE02654.1"/>
    <property type="molecule type" value="Genomic_DNA"/>
</dbReference>
<dbReference type="Proteomes" id="UP000037122">
    <property type="component" value="Unassembled WGS sequence"/>
</dbReference>
<gene>
    <name evidence="2" type="ORF">QG37_00026</name>
</gene>